<dbReference type="GO" id="GO:0072659">
    <property type="term" value="P:protein localization to plasma membrane"/>
    <property type="evidence" value="ECO:0007669"/>
    <property type="project" value="TreeGrafter"/>
</dbReference>
<keyword evidence="3 5" id="KW-1133">Transmembrane helix</keyword>
<feature type="transmembrane region" description="Helical" evidence="5">
    <location>
        <begin position="39"/>
        <end position="56"/>
    </location>
</feature>
<accession>A0A0F4Z658</accession>
<feature type="domain" description="MARVEL" evidence="6">
    <location>
        <begin position="40"/>
        <end position="181"/>
    </location>
</feature>
<comment type="subcellular location">
    <subcellularLocation>
        <location evidence="1">Membrane</location>
        <topology evidence="1">Multi-pass membrane protein</topology>
    </subcellularLocation>
</comment>
<keyword evidence="8" id="KW-1185">Reference proteome</keyword>
<dbReference type="PANTHER" id="PTHR28165:SF2">
    <property type="entry name" value="MARVEL DOMAIN-CONTAINING PROTEIN"/>
    <property type="match status" value="1"/>
</dbReference>
<feature type="transmembrane region" description="Helical" evidence="5">
    <location>
        <begin position="68"/>
        <end position="89"/>
    </location>
</feature>
<dbReference type="RefSeq" id="XP_013332193.1">
    <property type="nucleotide sequence ID" value="XM_013476739.1"/>
</dbReference>
<organism evidence="7 8">
    <name type="scientific">Rasamsonia emersonii (strain ATCC 16479 / CBS 393.64 / IMI 116815)</name>
    <dbReference type="NCBI Taxonomy" id="1408163"/>
    <lineage>
        <taxon>Eukaryota</taxon>
        <taxon>Fungi</taxon>
        <taxon>Dikarya</taxon>
        <taxon>Ascomycota</taxon>
        <taxon>Pezizomycotina</taxon>
        <taxon>Eurotiomycetes</taxon>
        <taxon>Eurotiomycetidae</taxon>
        <taxon>Eurotiales</taxon>
        <taxon>Trichocomaceae</taxon>
        <taxon>Rasamsonia</taxon>
    </lineage>
</organism>
<proteinExistence type="predicted"/>
<protein>
    <recommendedName>
        <fullName evidence="6">MARVEL domain-containing protein</fullName>
    </recommendedName>
</protein>
<evidence type="ECO:0000256" key="3">
    <source>
        <dbReference type="ARBA" id="ARBA00022989"/>
    </source>
</evidence>
<dbReference type="AlphaFoldDB" id="A0A0F4Z658"/>
<dbReference type="Proteomes" id="UP000053958">
    <property type="component" value="Unassembled WGS sequence"/>
</dbReference>
<dbReference type="GO" id="GO:0005886">
    <property type="term" value="C:plasma membrane"/>
    <property type="evidence" value="ECO:0007669"/>
    <property type="project" value="TreeGrafter"/>
</dbReference>
<comment type="caution">
    <text evidence="7">The sequence shown here is derived from an EMBL/GenBank/DDBJ whole genome shotgun (WGS) entry which is preliminary data.</text>
</comment>
<keyword evidence="4 5" id="KW-0472">Membrane</keyword>
<evidence type="ECO:0000313" key="7">
    <source>
        <dbReference type="EMBL" id="KKA25581.1"/>
    </source>
</evidence>
<evidence type="ECO:0000256" key="5">
    <source>
        <dbReference type="SAM" id="Phobius"/>
    </source>
</evidence>
<dbReference type="InterPro" id="IPR052649">
    <property type="entry name" value="NCE102-like"/>
</dbReference>
<evidence type="ECO:0000256" key="2">
    <source>
        <dbReference type="ARBA" id="ARBA00022692"/>
    </source>
</evidence>
<keyword evidence="2 5" id="KW-0812">Transmembrane</keyword>
<evidence type="ECO:0000259" key="6">
    <source>
        <dbReference type="Pfam" id="PF01284"/>
    </source>
</evidence>
<dbReference type="GO" id="GO:0032126">
    <property type="term" value="C:eisosome"/>
    <property type="evidence" value="ECO:0007669"/>
    <property type="project" value="TreeGrafter"/>
</dbReference>
<evidence type="ECO:0000256" key="4">
    <source>
        <dbReference type="ARBA" id="ARBA00023136"/>
    </source>
</evidence>
<dbReference type="STRING" id="1408163.A0A0F4Z658"/>
<evidence type="ECO:0000313" key="8">
    <source>
        <dbReference type="Proteomes" id="UP000053958"/>
    </source>
</evidence>
<dbReference type="GO" id="GO:0070941">
    <property type="term" value="P:eisosome assembly"/>
    <property type="evidence" value="ECO:0007669"/>
    <property type="project" value="TreeGrafter"/>
</dbReference>
<sequence>MPATLTSEAVPKAAGRGCRYMLCLIAVPRAVSPCLPEPVFLFAIVVLGVSVTLAKHQVYNSVPAATGYSAFTGGLGILAALVGFVALFASSLDGIVTWVLDGLASLAFLAGGLAYAILLRGTDCSDPTTTYNNDLLDGGCISTKQGEVCGYDSLGELNSRCTSAKADTAFMFIDFVVCIAVVACSFFASRSNSSFRGGVV</sequence>
<gene>
    <name evidence="7" type="ORF">T310_0386</name>
</gene>
<evidence type="ECO:0000256" key="1">
    <source>
        <dbReference type="ARBA" id="ARBA00004141"/>
    </source>
</evidence>
<dbReference type="OrthoDB" id="2017497at2759"/>
<reference evidence="7 8" key="1">
    <citation type="submission" date="2015-04" db="EMBL/GenBank/DDBJ databases">
        <authorList>
            <person name="Heijne W.H."/>
            <person name="Fedorova N.D."/>
            <person name="Nierman W.C."/>
            <person name="Vollebregt A.W."/>
            <person name="Zhao Z."/>
            <person name="Wu L."/>
            <person name="Kumar M."/>
            <person name="Stam H."/>
            <person name="van den Berg M.A."/>
            <person name="Pel H.J."/>
        </authorList>
    </citation>
    <scope>NUCLEOTIDE SEQUENCE [LARGE SCALE GENOMIC DNA]</scope>
    <source>
        <strain evidence="7 8">CBS 393.64</strain>
    </source>
</reference>
<dbReference type="PANTHER" id="PTHR28165">
    <property type="entry name" value="NON-CLASSICAL EXPORT PROTEIN 2-RELATED"/>
    <property type="match status" value="1"/>
</dbReference>
<dbReference type="GeneID" id="25312440"/>
<dbReference type="InterPro" id="IPR008253">
    <property type="entry name" value="Marvel"/>
</dbReference>
<feature type="transmembrane region" description="Helical" evidence="5">
    <location>
        <begin position="95"/>
        <end position="118"/>
    </location>
</feature>
<name>A0A0F4Z658_RASE3</name>
<dbReference type="Pfam" id="PF01284">
    <property type="entry name" value="MARVEL"/>
    <property type="match status" value="1"/>
</dbReference>
<feature type="transmembrane region" description="Helical" evidence="5">
    <location>
        <begin position="169"/>
        <end position="188"/>
    </location>
</feature>
<dbReference type="EMBL" id="LASV01000017">
    <property type="protein sequence ID" value="KKA25581.1"/>
    <property type="molecule type" value="Genomic_DNA"/>
</dbReference>